<organism evidence="1 2">
    <name type="scientific">Cryptolaemus montrouzieri</name>
    <dbReference type="NCBI Taxonomy" id="559131"/>
    <lineage>
        <taxon>Eukaryota</taxon>
        <taxon>Metazoa</taxon>
        <taxon>Ecdysozoa</taxon>
        <taxon>Arthropoda</taxon>
        <taxon>Hexapoda</taxon>
        <taxon>Insecta</taxon>
        <taxon>Pterygota</taxon>
        <taxon>Neoptera</taxon>
        <taxon>Endopterygota</taxon>
        <taxon>Coleoptera</taxon>
        <taxon>Polyphaga</taxon>
        <taxon>Cucujiformia</taxon>
        <taxon>Coccinelloidea</taxon>
        <taxon>Coccinellidae</taxon>
        <taxon>Scymninae</taxon>
        <taxon>Scymnini</taxon>
        <taxon>Cryptolaemus</taxon>
    </lineage>
</organism>
<dbReference type="AlphaFoldDB" id="A0ABD2NDL8"/>
<protein>
    <submittedName>
        <fullName evidence="1">Uncharacterized protein</fullName>
    </submittedName>
</protein>
<gene>
    <name evidence="1" type="ORF">HHI36_011981</name>
</gene>
<comment type="caution">
    <text evidence="1">The sequence shown here is derived from an EMBL/GenBank/DDBJ whole genome shotgun (WGS) entry which is preliminary data.</text>
</comment>
<feature type="non-terminal residue" evidence="1">
    <location>
        <position position="74"/>
    </location>
</feature>
<dbReference type="Proteomes" id="UP001516400">
    <property type="component" value="Unassembled WGS sequence"/>
</dbReference>
<reference evidence="1 2" key="1">
    <citation type="journal article" date="2021" name="BMC Biol.">
        <title>Horizontally acquired antibacterial genes associated with adaptive radiation of ladybird beetles.</title>
        <authorList>
            <person name="Li H.S."/>
            <person name="Tang X.F."/>
            <person name="Huang Y.H."/>
            <person name="Xu Z.Y."/>
            <person name="Chen M.L."/>
            <person name="Du X.Y."/>
            <person name="Qiu B.Y."/>
            <person name="Chen P.T."/>
            <person name="Zhang W."/>
            <person name="Slipinski A."/>
            <person name="Escalona H.E."/>
            <person name="Waterhouse R.M."/>
            <person name="Zwick A."/>
            <person name="Pang H."/>
        </authorList>
    </citation>
    <scope>NUCLEOTIDE SEQUENCE [LARGE SCALE GENOMIC DNA]</scope>
    <source>
        <strain evidence="1">SYSU2018</strain>
    </source>
</reference>
<sequence length="74" mass="8738">MGSSLGCQVRTNLICYVQFFHEYLDNQDQVDYLHTNFCRVFDKIDDPIMLQEMVILGVEYALLRRVRSYLSGKK</sequence>
<dbReference type="EMBL" id="JABFTP020000103">
    <property type="protein sequence ID" value="KAL3276609.1"/>
    <property type="molecule type" value="Genomic_DNA"/>
</dbReference>
<evidence type="ECO:0000313" key="2">
    <source>
        <dbReference type="Proteomes" id="UP001516400"/>
    </source>
</evidence>
<keyword evidence="2" id="KW-1185">Reference proteome</keyword>
<accession>A0ABD2NDL8</accession>
<proteinExistence type="predicted"/>
<evidence type="ECO:0000313" key="1">
    <source>
        <dbReference type="EMBL" id="KAL3276609.1"/>
    </source>
</evidence>
<name>A0ABD2NDL8_9CUCU</name>